<evidence type="ECO:0000313" key="3">
    <source>
        <dbReference type="Proteomes" id="UP000288178"/>
    </source>
</evidence>
<sequence length="192" mass="21134">MPPRPGPLDLSAAPRRIETARAVLEVPHAAHAEAFAAGVLASMPALLYVDWHPQRDGWAARFCAADARCFDEGSDLAWHVFARDDGGWVGRIDVHTIDRDACRGEIGYVGHAARSGQGLMREAVLAVLQAGWALGFQRIEAMSDARNTRALRFAEQVGLQREGLLRRHERDPQGRWCDIVILAALNPQPPMD</sequence>
<dbReference type="InterPro" id="IPR016181">
    <property type="entry name" value="Acyl_CoA_acyltransferase"/>
</dbReference>
<proteinExistence type="predicted"/>
<accession>A0A437JVH2</accession>
<dbReference type="PROSITE" id="PS51186">
    <property type="entry name" value="GNAT"/>
    <property type="match status" value="1"/>
</dbReference>
<dbReference type="InterPro" id="IPR051908">
    <property type="entry name" value="Ribosomal_N-acetyltransferase"/>
</dbReference>
<dbReference type="GO" id="GO:1990189">
    <property type="term" value="F:protein N-terminal-serine acetyltransferase activity"/>
    <property type="evidence" value="ECO:0007669"/>
    <property type="project" value="TreeGrafter"/>
</dbReference>
<dbReference type="AlphaFoldDB" id="A0A437JVH2"/>
<dbReference type="SUPFAM" id="SSF55729">
    <property type="entry name" value="Acyl-CoA N-acyltransferases (Nat)"/>
    <property type="match status" value="1"/>
</dbReference>
<dbReference type="PANTHER" id="PTHR43441">
    <property type="entry name" value="RIBOSOMAL-PROTEIN-SERINE ACETYLTRANSFERASE"/>
    <property type="match status" value="1"/>
</dbReference>
<dbReference type="GO" id="GO:0008999">
    <property type="term" value="F:protein-N-terminal-alanine acetyltransferase activity"/>
    <property type="evidence" value="ECO:0007669"/>
    <property type="project" value="TreeGrafter"/>
</dbReference>
<keyword evidence="3" id="KW-1185">Reference proteome</keyword>
<dbReference type="OrthoDB" id="9801656at2"/>
<evidence type="ECO:0000259" key="1">
    <source>
        <dbReference type="PROSITE" id="PS51186"/>
    </source>
</evidence>
<reference evidence="2 3" key="1">
    <citation type="submission" date="2019-01" db="EMBL/GenBank/DDBJ databases">
        <authorList>
            <person name="Chen W.-M."/>
        </authorList>
    </citation>
    <scope>NUCLEOTIDE SEQUENCE [LARGE SCALE GENOMIC DNA]</scope>
    <source>
        <strain evidence="2 3">ICH-3</strain>
    </source>
</reference>
<keyword evidence="2" id="KW-0808">Transferase</keyword>
<protein>
    <submittedName>
        <fullName evidence="2">N-acetyltransferase</fullName>
    </submittedName>
</protein>
<dbReference type="PANTHER" id="PTHR43441:SF11">
    <property type="entry name" value="RIBOSOMAL-PROTEIN-SERINE ACETYLTRANSFERASE"/>
    <property type="match status" value="1"/>
</dbReference>
<dbReference type="Proteomes" id="UP000288178">
    <property type="component" value="Unassembled WGS sequence"/>
</dbReference>
<feature type="domain" description="N-acetyltransferase" evidence="1">
    <location>
        <begin position="38"/>
        <end position="192"/>
    </location>
</feature>
<dbReference type="EMBL" id="SACT01000003">
    <property type="protein sequence ID" value="RVT51395.1"/>
    <property type="molecule type" value="Genomic_DNA"/>
</dbReference>
<evidence type="ECO:0000313" key="2">
    <source>
        <dbReference type="EMBL" id="RVT51395.1"/>
    </source>
</evidence>
<dbReference type="GO" id="GO:0005737">
    <property type="term" value="C:cytoplasm"/>
    <property type="evidence" value="ECO:0007669"/>
    <property type="project" value="TreeGrafter"/>
</dbReference>
<dbReference type="RefSeq" id="WP_128198396.1">
    <property type="nucleotide sequence ID" value="NZ_SACT01000003.1"/>
</dbReference>
<name>A0A437JVH2_9BURK</name>
<gene>
    <name evidence="2" type="ORF">ENE75_11205</name>
</gene>
<dbReference type="InterPro" id="IPR000182">
    <property type="entry name" value="GNAT_dom"/>
</dbReference>
<dbReference type="Gene3D" id="3.40.630.30">
    <property type="match status" value="1"/>
</dbReference>
<dbReference type="Pfam" id="PF13302">
    <property type="entry name" value="Acetyltransf_3"/>
    <property type="match status" value="1"/>
</dbReference>
<organism evidence="2 3">
    <name type="scientific">Rubrivivax albus</name>
    <dbReference type="NCBI Taxonomy" id="2499835"/>
    <lineage>
        <taxon>Bacteria</taxon>
        <taxon>Pseudomonadati</taxon>
        <taxon>Pseudomonadota</taxon>
        <taxon>Betaproteobacteria</taxon>
        <taxon>Burkholderiales</taxon>
        <taxon>Sphaerotilaceae</taxon>
        <taxon>Rubrivivax</taxon>
    </lineage>
</organism>
<comment type="caution">
    <text evidence="2">The sequence shown here is derived from an EMBL/GenBank/DDBJ whole genome shotgun (WGS) entry which is preliminary data.</text>
</comment>